<protein>
    <recommendedName>
        <fullName evidence="3">2-nitropropane dioxygenase</fullName>
    </recommendedName>
</protein>
<sequence>MSSGKIEVICPCCETKLQIDKKTGEVIWEEKKAKVMPSLADMVKEHDAHKKEQESLFNKRSEVQKDRSRILEEKFKEAQKNVDKSKDIPLRDIDLD</sequence>
<evidence type="ECO:0008006" key="3">
    <source>
        <dbReference type="Google" id="ProtNLM"/>
    </source>
</evidence>
<dbReference type="AlphaFoldDB" id="A0A381U8M3"/>
<name>A0A381U8M3_9ZZZZ</name>
<reference evidence="2" key="1">
    <citation type="submission" date="2018-05" db="EMBL/GenBank/DDBJ databases">
        <authorList>
            <person name="Lanie J.A."/>
            <person name="Ng W.-L."/>
            <person name="Kazmierczak K.M."/>
            <person name="Andrzejewski T.M."/>
            <person name="Davidsen T.M."/>
            <person name="Wayne K.J."/>
            <person name="Tettelin H."/>
            <person name="Glass J.I."/>
            <person name="Rusch D."/>
            <person name="Podicherti R."/>
            <person name="Tsui H.-C.T."/>
            <person name="Winkler M.E."/>
        </authorList>
    </citation>
    <scope>NUCLEOTIDE SEQUENCE</scope>
</reference>
<gene>
    <name evidence="2" type="ORF">METZ01_LOCUS77439</name>
</gene>
<feature type="region of interest" description="Disordered" evidence="1">
    <location>
        <begin position="76"/>
        <end position="96"/>
    </location>
</feature>
<proteinExistence type="predicted"/>
<evidence type="ECO:0000256" key="1">
    <source>
        <dbReference type="SAM" id="MobiDB-lite"/>
    </source>
</evidence>
<evidence type="ECO:0000313" key="2">
    <source>
        <dbReference type="EMBL" id="SVA24585.1"/>
    </source>
</evidence>
<organism evidence="2">
    <name type="scientific">marine metagenome</name>
    <dbReference type="NCBI Taxonomy" id="408172"/>
    <lineage>
        <taxon>unclassified sequences</taxon>
        <taxon>metagenomes</taxon>
        <taxon>ecological metagenomes</taxon>
    </lineage>
</organism>
<dbReference type="EMBL" id="UINC01005955">
    <property type="protein sequence ID" value="SVA24585.1"/>
    <property type="molecule type" value="Genomic_DNA"/>
</dbReference>
<accession>A0A381U8M3</accession>